<dbReference type="Proteomes" id="UP001207930">
    <property type="component" value="Unassembled WGS sequence"/>
</dbReference>
<accession>A0ABT3FVF6</accession>
<comment type="caution">
    <text evidence="1">The sequence shown here is derived from an EMBL/GenBank/DDBJ whole genome shotgun (WGS) entry which is preliminary data.</text>
</comment>
<dbReference type="RefSeq" id="WP_264503250.1">
    <property type="nucleotide sequence ID" value="NZ_JAPDDS010000016.1"/>
</dbReference>
<organism evidence="1 2">
    <name type="scientific">Luteolibacter flavescens</name>
    <dbReference type="NCBI Taxonomy" id="1859460"/>
    <lineage>
        <taxon>Bacteria</taxon>
        <taxon>Pseudomonadati</taxon>
        <taxon>Verrucomicrobiota</taxon>
        <taxon>Verrucomicrobiia</taxon>
        <taxon>Verrucomicrobiales</taxon>
        <taxon>Verrucomicrobiaceae</taxon>
        <taxon>Luteolibacter</taxon>
    </lineage>
</organism>
<dbReference type="EMBL" id="JAPDDS010000016">
    <property type="protein sequence ID" value="MCW1887294.1"/>
    <property type="molecule type" value="Genomic_DNA"/>
</dbReference>
<keyword evidence="2" id="KW-1185">Reference proteome</keyword>
<sequence length="121" mass="12879">MLSLIHHGAVISRIAEVEPARPELWTRGQIVYFTIDAPRLGDDVEDAFLVNRAGFVWHVEVLASGPPRDSASPAMAGVIVRILRKTEATPALMHLVGSGQAPTLVSIPAIYGGDEIAAKAS</sequence>
<reference evidence="1 2" key="1">
    <citation type="submission" date="2022-10" db="EMBL/GenBank/DDBJ databases">
        <title>Luteolibacter flavescens strain MCCC 1K03193, whole genome shotgun sequencing project.</title>
        <authorList>
            <person name="Zhao G."/>
            <person name="Shen L."/>
        </authorList>
    </citation>
    <scope>NUCLEOTIDE SEQUENCE [LARGE SCALE GENOMIC DNA]</scope>
    <source>
        <strain evidence="1 2">MCCC 1K03193</strain>
    </source>
</reference>
<name>A0ABT3FVF6_9BACT</name>
<evidence type="ECO:0000313" key="2">
    <source>
        <dbReference type="Proteomes" id="UP001207930"/>
    </source>
</evidence>
<evidence type="ECO:0000313" key="1">
    <source>
        <dbReference type="EMBL" id="MCW1887294.1"/>
    </source>
</evidence>
<proteinExistence type="predicted"/>
<protein>
    <submittedName>
        <fullName evidence="1">Uncharacterized protein</fullName>
    </submittedName>
</protein>
<gene>
    <name evidence="1" type="ORF">OKA04_21330</name>
</gene>